<feature type="region of interest" description="Disordered" evidence="1">
    <location>
        <begin position="594"/>
        <end position="613"/>
    </location>
</feature>
<protein>
    <submittedName>
        <fullName evidence="3">Uncharacterized protein</fullName>
    </submittedName>
</protein>
<keyword evidence="2" id="KW-0472">Membrane</keyword>
<feature type="compositionally biased region" description="Basic and acidic residues" evidence="1">
    <location>
        <begin position="1551"/>
        <end position="1561"/>
    </location>
</feature>
<feature type="compositionally biased region" description="Polar residues" evidence="1">
    <location>
        <begin position="604"/>
        <end position="613"/>
    </location>
</feature>
<feature type="region of interest" description="Disordered" evidence="1">
    <location>
        <begin position="1049"/>
        <end position="1081"/>
    </location>
</feature>
<feature type="compositionally biased region" description="Basic and acidic residues" evidence="1">
    <location>
        <begin position="1891"/>
        <end position="1901"/>
    </location>
</feature>
<feature type="compositionally biased region" description="Polar residues" evidence="1">
    <location>
        <begin position="1065"/>
        <end position="1078"/>
    </location>
</feature>
<organism evidence="3 4">
    <name type="scientific">Stylophora pistillata</name>
    <name type="common">Smooth cauliflower coral</name>
    <dbReference type="NCBI Taxonomy" id="50429"/>
    <lineage>
        <taxon>Eukaryota</taxon>
        <taxon>Metazoa</taxon>
        <taxon>Cnidaria</taxon>
        <taxon>Anthozoa</taxon>
        <taxon>Hexacorallia</taxon>
        <taxon>Scleractinia</taxon>
        <taxon>Astrocoeniina</taxon>
        <taxon>Pocilloporidae</taxon>
        <taxon>Stylophora</taxon>
    </lineage>
</organism>
<dbReference type="EMBL" id="LSMT01000200">
    <property type="protein sequence ID" value="PFX23686.1"/>
    <property type="molecule type" value="Genomic_DNA"/>
</dbReference>
<dbReference type="Proteomes" id="UP000225706">
    <property type="component" value="Unassembled WGS sequence"/>
</dbReference>
<feature type="compositionally biased region" description="Polar residues" evidence="1">
    <location>
        <begin position="35"/>
        <end position="51"/>
    </location>
</feature>
<evidence type="ECO:0000313" key="3">
    <source>
        <dbReference type="EMBL" id="PFX23686.1"/>
    </source>
</evidence>
<feature type="compositionally biased region" description="Polar residues" evidence="1">
    <location>
        <begin position="481"/>
        <end position="497"/>
    </location>
</feature>
<feature type="compositionally biased region" description="Basic and acidic residues" evidence="1">
    <location>
        <begin position="1759"/>
        <end position="1784"/>
    </location>
</feature>
<evidence type="ECO:0000256" key="1">
    <source>
        <dbReference type="SAM" id="MobiDB-lite"/>
    </source>
</evidence>
<keyword evidence="2" id="KW-0812">Transmembrane</keyword>
<keyword evidence="4" id="KW-1185">Reference proteome</keyword>
<feature type="compositionally biased region" description="Acidic residues" evidence="1">
    <location>
        <begin position="1585"/>
        <end position="1598"/>
    </location>
</feature>
<feature type="region of interest" description="Disordered" evidence="1">
    <location>
        <begin position="26"/>
        <end position="51"/>
    </location>
</feature>
<feature type="compositionally biased region" description="Basic and acidic residues" evidence="1">
    <location>
        <begin position="1738"/>
        <end position="1750"/>
    </location>
</feature>
<feature type="compositionally biased region" description="Acidic residues" evidence="1">
    <location>
        <begin position="1641"/>
        <end position="1657"/>
    </location>
</feature>
<feature type="compositionally biased region" description="Polar residues" evidence="1">
    <location>
        <begin position="561"/>
        <end position="580"/>
    </location>
</feature>
<evidence type="ECO:0000256" key="2">
    <source>
        <dbReference type="SAM" id="Phobius"/>
    </source>
</evidence>
<accession>A0A2B4S2P3</accession>
<feature type="transmembrane region" description="Helical" evidence="2">
    <location>
        <begin position="1466"/>
        <end position="1487"/>
    </location>
</feature>
<evidence type="ECO:0000313" key="4">
    <source>
        <dbReference type="Proteomes" id="UP000225706"/>
    </source>
</evidence>
<feature type="region of interest" description="Disordered" evidence="1">
    <location>
        <begin position="1370"/>
        <end position="1390"/>
    </location>
</feature>
<feature type="compositionally biased region" description="Low complexity" evidence="1">
    <location>
        <begin position="594"/>
        <end position="603"/>
    </location>
</feature>
<feature type="region of interest" description="Disordered" evidence="1">
    <location>
        <begin position="1519"/>
        <end position="1971"/>
    </location>
</feature>
<reference evidence="4" key="1">
    <citation type="journal article" date="2017" name="bioRxiv">
        <title>Comparative analysis of the genomes of Stylophora pistillata and Acropora digitifera provides evidence for extensive differences between species of corals.</title>
        <authorList>
            <person name="Voolstra C.R."/>
            <person name="Li Y."/>
            <person name="Liew Y.J."/>
            <person name="Baumgarten S."/>
            <person name="Zoccola D."/>
            <person name="Flot J.-F."/>
            <person name="Tambutte S."/>
            <person name="Allemand D."/>
            <person name="Aranda M."/>
        </authorList>
    </citation>
    <scope>NUCLEOTIDE SEQUENCE [LARGE SCALE GENOMIC DNA]</scope>
</reference>
<keyword evidence="2" id="KW-1133">Transmembrane helix</keyword>
<feature type="region of interest" description="Disordered" evidence="1">
    <location>
        <begin position="481"/>
        <end position="500"/>
    </location>
</feature>
<comment type="caution">
    <text evidence="3">The sequence shown here is derived from an EMBL/GenBank/DDBJ whole genome shotgun (WGS) entry which is preliminary data.</text>
</comment>
<gene>
    <name evidence="3" type="ORF">AWC38_SpisGene11757</name>
</gene>
<feature type="region of interest" description="Disordered" evidence="1">
    <location>
        <begin position="556"/>
        <end position="587"/>
    </location>
</feature>
<feature type="compositionally biased region" description="Basic residues" evidence="1">
    <location>
        <begin position="1797"/>
        <end position="1808"/>
    </location>
</feature>
<proteinExistence type="predicted"/>
<name>A0A2B4S2P3_STYPI</name>
<sequence length="2146" mass="228227">MTTQAQSQASVSTDKVITTTRLVGMTTKSTERTSTKLTSEASPSDTGAIPTSTLGKIANTVSLTSPSVVTVATPNSTLKDKSIAMSSETFIGASSNKTLGTSSRTPSVSSTLPVASVSMTKMVGINFTSSVESQAVLPTAASSLPSGNSTCTRTVTAFSQNISVDYSSSTAQSIGVFVSPSKSGAEVMSIYTSQHATLSLSKSGSSSTYMGTSSHRKAVSSPSRQINITGFSDVLEISATGFTQFPSLTASGNLLSVASNRTLFNNITSTPVYIGSAISSSQTETLSTKHRDLNSSITISNSRSMGKSFSLVEDNTTASTTVEKILFSSEIHRPSNASSSIGASQPFVGIGSIIGIKSVLIIFPTMTPSQLGGVTLATSSSSQVLASTSVLLVDSRSSAGQQVLSSSSAILEASAPILPVDKRRKKRAADDFGFSTSDGQSSSSLTLNNSVTATVASTSQLSGQAASIVLSSPKTSQTLLKANSSSQSAEGGSTIPSSDMYLPSYTSTSVRAPQSFVGIGSIVGVKSVLIIFPTTTSSQLGGVTLASIRSTQVVLPPSVSPGYSSTPVGTSNSLPPENSTSNVSIVAASPSSSHASLQQSASNGSVPTSALVSPSSATNSFHLLRSETGNNTGSHTVMALRSLSSVYNGNLPSTLSLDLNMSSSAKLENTSYMEGHSFTGVPSIIRNLSVISMAISSTVADFDKNSLTLSLDLKPSATATSINSTSSLISTFGVDKTLSSNYISDTRTSSAVAGVSHPSSVLGHATVAASSSKSFMVVVPSPSLTSLERSWTQQPLNASLTFSSPSTVGSFSVTIASSLTDLPKNATDSSVSSKVPSSISLPSETVGAFSSSLKSLVSPSVAKSSTVISSSMTMATSSRIYKPPLVTISSLGMCYIVYTTRIVQPTLVTTQSFNVSPTATVNVSFTSGVLANATTRRMSTTVSLNISTSVVVHPSLQVNVTSTQSSQMDLPTSMFSNFTVKPSSTSAVVFGNSSVPSINTTTSRAVSTVTKSSSVSETLNVTRSVSKGTSHVVSVVSTTQTSVEKTAISTSSFHPKSPSVVGTEMLSSSTPPSTSQVISPTSAASKVVSSSAAVPTPKPPNPSLLLETIVKVPNDRDIQSPEFKSELEENLAEAYSFSLVTSRRKRRATPEINVTIDNIERVNNGEDVNVTFFVSQGDRQVPASEAAQAYQKLTKAELRNFVKFEVVNMPEVLVVPPTTAPPSHILVSLIIASSASENISAPANKKKLEDNLAAYYRKQKQFTTLVTATITTIIHEPNNIVYLEFYISVDGTPVNATDVVETFKVPHVNLLNTDLEVEVLVQVYIPDSLTATEADYVIIGVSVAESVDLANASFRSDLASKLATVYQNGKGKINSRRKRRSGSTSATIKDTVRKTDSQASEVDVTFFVFDSGKVVSSSYVVSVMNRLSTSQMTSLTRPYAIITAPRQAVVLTTEIPPTVASTQHTWLIFVAVFCPIVLIIILLLICWRLKKGAPTSKVDPHRIEMLDRDKRMPVHGYDVVRHNEPGVSAGMKTTPFTTRSPSSAADDEEAEAKPRRRETSLRRKVPKRPIQKLPVREQRQTNPTFEEEEEEEEEESEDSPVSVAGSTEALTKGRTSAKPPPVSRQYPPAQPQRPIERSELDSEEDSQLSEEESESEPESVAPPEKPSHSPGQIPTVAVMSEASGPPRYPPVRFRSSVHPAPNLPPLDPKRTSLVGVKVEPPSEDDSTRGRRKGKAKRRELEQRAALERQKNKQRLRERKRNDSRRSSAVVSERRAWDRAQHDIDDALGDDDAERVITGKKRRPRRKRPPSSSVATDEEGVPHLKSYRKLKSPKTVSSTSTQDRDKKRGKPADSASNPSSEEESEIDMNETRRRMHAMLDDAFSLFGPQLAKKPDKVPEGHPSHPAPQPPQVYTSTPARPAVIPRYIGGQPALPEPPPAHGRATEPTPGQRKRVQPTMPGYPVGMPQTPLGMPQTPLGMPQTPLGMPGYPGRPPVRPVVTRDPIVVWDPADRQRILNQRAPPPTYAYRDPSGQNVYITPVQQQRSDLGGLVWSPYAAEDSMDALYPDLAQASYPGALGSSPPKDTSFLSHLQAMPPHDTVLNMSAHGTFDKQGSTLGQSPQPLIKSIKDELFRLSQGASRKTPITEL</sequence>
<dbReference type="OrthoDB" id="6022760at2759"/>